<dbReference type="EMBL" id="DAKRPA010000042">
    <property type="protein sequence ID" value="DBA01732.1"/>
    <property type="molecule type" value="Genomic_DNA"/>
</dbReference>
<accession>A0AAV2Z4X3</accession>
<reference evidence="5" key="2">
    <citation type="journal article" date="2023" name="Microbiol Resour">
        <title>Decontamination and Annotation of the Draft Genome Sequence of the Oomycete Lagenidium giganteum ARSEF 373.</title>
        <authorList>
            <person name="Morgan W.R."/>
            <person name="Tartar A."/>
        </authorList>
    </citation>
    <scope>NUCLEOTIDE SEQUENCE</scope>
    <source>
        <strain evidence="5">ARSEF 373</strain>
    </source>
</reference>
<protein>
    <recommendedName>
        <fullName evidence="7">Polyprotein</fullName>
    </recommendedName>
</protein>
<evidence type="ECO:0000256" key="2">
    <source>
        <dbReference type="SAM" id="MobiDB-lite"/>
    </source>
</evidence>
<dbReference type="CDD" id="cd01647">
    <property type="entry name" value="RT_LTR"/>
    <property type="match status" value="1"/>
</dbReference>
<feature type="compositionally biased region" description="Polar residues" evidence="2">
    <location>
        <begin position="653"/>
        <end position="662"/>
    </location>
</feature>
<dbReference type="InterPro" id="IPR043128">
    <property type="entry name" value="Rev_trsase/Diguanyl_cyclase"/>
</dbReference>
<dbReference type="PANTHER" id="PTHR37984:SF5">
    <property type="entry name" value="PROTEIN NYNRIN-LIKE"/>
    <property type="match status" value="1"/>
</dbReference>
<dbReference type="InterPro" id="IPR043502">
    <property type="entry name" value="DNA/RNA_pol_sf"/>
</dbReference>
<dbReference type="AlphaFoldDB" id="A0AAV2Z4X3"/>
<evidence type="ECO:0000259" key="4">
    <source>
        <dbReference type="Pfam" id="PF17921"/>
    </source>
</evidence>
<gene>
    <name evidence="5" type="ORF">N0F65_010142</name>
</gene>
<evidence type="ECO:0000259" key="3">
    <source>
        <dbReference type="Pfam" id="PF17919"/>
    </source>
</evidence>
<dbReference type="InterPro" id="IPR050951">
    <property type="entry name" value="Retrovirus_Pol_polyprotein"/>
</dbReference>
<dbReference type="Gene3D" id="1.10.340.70">
    <property type="match status" value="1"/>
</dbReference>
<reference evidence="5" key="1">
    <citation type="submission" date="2022-11" db="EMBL/GenBank/DDBJ databases">
        <authorList>
            <person name="Morgan W.R."/>
            <person name="Tartar A."/>
        </authorList>
    </citation>
    <scope>NUCLEOTIDE SEQUENCE</scope>
    <source>
        <strain evidence="5">ARSEF 373</strain>
    </source>
</reference>
<evidence type="ECO:0000313" key="6">
    <source>
        <dbReference type="Proteomes" id="UP001146120"/>
    </source>
</evidence>
<keyword evidence="1" id="KW-0511">Multifunctional enzyme</keyword>
<name>A0AAV2Z4X3_9STRA</name>
<proteinExistence type="predicted"/>
<dbReference type="InterPro" id="IPR041588">
    <property type="entry name" value="Integrase_H2C2"/>
</dbReference>
<feature type="region of interest" description="Disordered" evidence="2">
    <location>
        <begin position="653"/>
        <end position="675"/>
    </location>
</feature>
<evidence type="ECO:0008006" key="7">
    <source>
        <dbReference type="Google" id="ProtNLM"/>
    </source>
</evidence>
<dbReference type="SUPFAM" id="SSF56672">
    <property type="entry name" value="DNA/RNA polymerases"/>
    <property type="match status" value="2"/>
</dbReference>
<dbReference type="Gene3D" id="3.10.10.10">
    <property type="entry name" value="HIV Type 1 Reverse Transcriptase, subunit A, domain 1"/>
    <property type="match status" value="1"/>
</dbReference>
<feature type="domain" description="Reverse transcriptase/retrotransposon-derived protein RNase H-like" evidence="3">
    <location>
        <begin position="713"/>
        <end position="759"/>
    </location>
</feature>
<dbReference type="GO" id="GO:0003824">
    <property type="term" value="F:catalytic activity"/>
    <property type="evidence" value="ECO:0007669"/>
    <property type="project" value="UniProtKB-KW"/>
</dbReference>
<evidence type="ECO:0000313" key="5">
    <source>
        <dbReference type="EMBL" id="DBA01732.1"/>
    </source>
</evidence>
<sequence>MTAWLGWDQHLKEYFVFMRYTTNGEHDAFVEDVQLLLADEDLSAFNDIVNEEVAFRENVADYALRYLTSIHCPPGTRELLMEEISKLRKPRKLTVRGYAQQFRGLFLEHGENEPILEADLVRMFKSGMSIDWQVEVNRISRRHNLNWSRGMKQRQKSCAEAGAASNDTRAITARSDSRNHHAMVAVARAREIVVGRTNQNGAETMVAAAIAPVATSIARSVNVTTTPPTRPRPTGQGRGGDTMAAMQAQISQMPAMMETIKKRQDEEYAAMSFYRETKDGFAAFDTPPTLGTGDDGEDWQPRLCCLDRYRRPKVDGSLGKTAHVATVTMALSDFSRSRACVHTFRVAEQLLFPIILGNDFLVKQGITLNFMERTLKWDGNEIPMATTSGATARLAAALDGPDQGRMEIVEPSQVDPVDMGNTTRLSSEEKHSVMKLLEELPHVCSGALGTITGEPYKLPLVDGAQPLSLRPYPIPRIYYDATRREVQRLVQLGVLVPDTTSRWASPSFVLPKKDGSVRLVTDFRRLNKRLMRHYFPLPRILEVLRSLPKPRYVLSIHVSMTSRAPTAVGFPFGKFVYLRLPMGVATAPDEFQAVMNAILGDLESVWIYLDDRRTSTCFARYSSGSVIMGSQYTQRRASSSQTLLTTWATASAPRGSSQYTTRPSHHGPDTPKNAARCPLLRWDGELLPGHVAAASAAPLAAHGAHGPQASFSEQQAFEAIRDVLANTITLAFPDPGAPFHIYTDASGYRLGAVITQHQRLVNLLGQESQQVGTVKHRIFLREFRGMLLGQELHIHTDHLNRTHAMFNNVFMLRWRLEIEEFGATLHYGAHTVVADALSRLPTQAGPERKENTVATMAVMAEDNTFSVDLGRKHNERRYAILHKAPVSRQLPVYNCWWTKKKQRIIVPPSLRSNLMDSYHDWLIHPGAGTMYATMAHAFACPNIERDVKAHVQGCRTCYTSKHPTMHYGKLPPKTTTVHPWFKSAVHSIGPYGPNKLRAIRCSTDRVRKQLQSWTAIGSAAILALDVAFSEFKKEFAELSDSYGVEAIDTSVSNPQANAVVE</sequence>
<feature type="domain" description="Integrase zinc-binding" evidence="4">
    <location>
        <begin position="906"/>
        <end position="962"/>
    </location>
</feature>
<dbReference type="PANTHER" id="PTHR37984">
    <property type="entry name" value="PROTEIN CBG26694"/>
    <property type="match status" value="1"/>
</dbReference>
<dbReference type="InterPro" id="IPR041577">
    <property type="entry name" value="RT_RNaseH_2"/>
</dbReference>
<feature type="compositionally biased region" description="Low complexity" evidence="2">
    <location>
        <begin position="221"/>
        <end position="235"/>
    </location>
</feature>
<feature type="region of interest" description="Disordered" evidence="2">
    <location>
        <begin position="221"/>
        <end position="241"/>
    </location>
</feature>
<organism evidence="5 6">
    <name type="scientific">Lagenidium giganteum</name>
    <dbReference type="NCBI Taxonomy" id="4803"/>
    <lineage>
        <taxon>Eukaryota</taxon>
        <taxon>Sar</taxon>
        <taxon>Stramenopiles</taxon>
        <taxon>Oomycota</taxon>
        <taxon>Peronosporomycetes</taxon>
        <taxon>Pythiales</taxon>
        <taxon>Pythiaceae</taxon>
    </lineage>
</organism>
<dbReference type="Pfam" id="PF17921">
    <property type="entry name" value="Integrase_H2C2"/>
    <property type="match status" value="1"/>
</dbReference>
<keyword evidence="6" id="KW-1185">Reference proteome</keyword>
<dbReference type="Proteomes" id="UP001146120">
    <property type="component" value="Unassembled WGS sequence"/>
</dbReference>
<evidence type="ECO:0000256" key="1">
    <source>
        <dbReference type="ARBA" id="ARBA00023268"/>
    </source>
</evidence>
<dbReference type="Gene3D" id="3.30.70.270">
    <property type="match status" value="1"/>
</dbReference>
<dbReference type="Pfam" id="PF17919">
    <property type="entry name" value="RT_RNaseH_2"/>
    <property type="match status" value="1"/>
</dbReference>
<comment type="caution">
    <text evidence="5">The sequence shown here is derived from an EMBL/GenBank/DDBJ whole genome shotgun (WGS) entry which is preliminary data.</text>
</comment>